<evidence type="ECO:0000313" key="3">
    <source>
        <dbReference type="Proteomes" id="UP000266841"/>
    </source>
</evidence>
<dbReference type="AlphaFoldDB" id="K0SNV6"/>
<sequence length="88" mass="9836">SRPPTLRRQQQQQQQQQHERINKGRQAASRKGIVRHFHVQGGGSGPLRSSRPRWKSLAVEAGPWPPGRGKGLGGQWTRPGPAPFQTEE</sequence>
<proteinExistence type="predicted"/>
<reference evidence="2 3" key="1">
    <citation type="journal article" date="2012" name="Genome Biol.">
        <title>Genome and low-iron response of an oceanic diatom adapted to chronic iron limitation.</title>
        <authorList>
            <person name="Lommer M."/>
            <person name="Specht M."/>
            <person name="Roy A.S."/>
            <person name="Kraemer L."/>
            <person name="Andreson R."/>
            <person name="Gutowska M.A."/>
            <person name="Wolf J."/>
            <person name="Bergner S.V."/>
            <person name="Schilhabel M.B."/>
            <person name="Klostermeier U.C."/>
            <person name="Beiko R.G."/>
            <person name="Rosenstiel P."/>
            <person name="Hippler M."/>
            <person name="Laroche J."/>
        </authorList>
    </citation>
    <scope>NUCLEOTIDE SEQUENCE [LARGE SCALE GENOMIC DNA]</scope>
    <source>
        <strain evidence="2 3">CCMP1005</strain>
    </source>
</reference>
<name>K0SNV6_THAOC</name>
<feature type="non-terminal residue" evidence="2">
    <location>
        <position position="1"/>
    </location>
</feature>
<evidence type="ECO:0000313" key="2">
    <source>
        <dbReference type="EMBL" id="EJK67998.1"/>
    </source>
</evidence>
<organism evidence="2 3">
    <name type="scientific">Thalassiosira oceanica</name>
    <name type="common">Marine diatom</name>
    <dbReference type="NCBI Taxonomy" id="159749"/>
    <lineage>
        <taxon>Eukaryota</taxon>
        <taxon>Sar</taxon>
        <taxon>Stramenopiles</taxon>
        <taxon>Ochrophyta</taxon>
        <taxon>Bacillariophyta</taxon>
        <taxon>Coscinodiscophyceae</taxon>
        <taxon>Thalassiosirophycidae</taxon>
        <taxon>Thalassiosirales</taxon>
        <taxon>Thalassiosiraceae</taxon>
        <taxon>Thalassiosira</taxon>
    </lineage>
</organism>
<feature type="region of interest" description="Disordered" evidence="1">
    <location>
        <begin position="58"/>
        <end position="88"/>
    </location>
</feature>
<dbReference type="Proteomes" id="UP000266841">
    <property type="component" value="Unassembled WGS sequence"/>
</dbReference>
<feature type="region of interest" description="Disordered" evidence="1">
    <location>
        <begin position="1"/>
        <end position="31"/>
    </location>
</feature>
<dbReference type="EMBL" id="AGNL01012236">
    <property type="protein sequence ID" value="EJK67998.1"/>
    <property type="molecule type" value="Genomic_DNA"/>
</dbReference>
<accession>K0SNV6</accession>
<evidence type="ECO:0000256" key="1">
    <source>
        <dbReference type="SAM" id="MobiDB-lite"/>
    </source>
</evidence>
<comment type="caution">
    <text evidence="2">The sequence shown here is derived from an EMBL/GenBank/DDBJ whole genome shotgun (WGS) entry which is preliminary data.</text>
</comment>
<gene>
    <name evidence="2" type="ORF">THAOC_10874</name>
</gene>
<keyword evidence="3" id="KW-1185">Reference proteome</keyword>
<protein>
    <submittedName>
        <fullName evidence="2">Uncharacterized protein</fullName>
    </submittedName>
</protein>